<gene>
    <name evidence="1" type="ORF">K444DRAFT_612360</name>
</gene>
<organism evidence="1 2">
    <name type="scientific">Hyaloscypha bicolor E</name>
    <dbReference type="NCBI Taxonomy" id="1095630"/>
    <lineage>
        <taxon>Eukaryota</taxon>
        <taxon>Fungi</taxon>
        <taxon>Dikarya</taxon>
        <taxon>Ascomycota</taxon>
        <taxon>Pezizomycotina</taxon>
        <taxon>Leotiomycetes</taxon>
        <taxon>Helotiales</taxon>
        <taxon>Hyaloscyphaceae</taxon>
        <taxon>Hyaloscypha</taxon>
        <taxon>Hyaloscypha bicolor</taxon>
    </lineage>
</organism>
<dbReference type="InParanoid" id="A0A2J6TCD0"/>
<sequence>MEEVLKEEGFGKGILALGINRGINKGINKGINREGISGGQKLLVLIAKSKKYGRRIEVLERR</sequence>
<proteinExistence type="predicted"/>
<evidence type="ECO:0000313" key="1">
    <source>
        <dbReference type="EMBL" id="PMD60618.1"/>
    </source>
</evidence>
<dbReference type="GeneID" id="36588194"/>
<dbReference type="AlphaFoldDB" id="A0A2J6TCD0"/>
<name>A0A2J6TCD0_9HELO</name>
<keyword evidence="2" id="KW-1185">Reference proteome</keyword>
<dbReference type="Proteomes" id="UP000235371">
    <property type="component" value="Unassembled WGS sequence"/>
</dbReference>
<dbReference type="RefSeq" id="XP_024737522.1">
    <property type="nucleotide sequence ID" value="XM_024880117.1"/>
</dbReference>
<evidence type="ECO:0000313" key="2">
    <source>
        <dbReference type="Proteomes" id="UP000235371"/>
    </source>
</evidence>
<protein>
    <submittedName>
        <fullName evidence="1">Uncharacterized protein</fullName>
    </submittedName>
</protein>
<reference evidence="1 2" key="1">
    <citation type="submission" date="2016-04" db="EMBL/GenBank/DDBJ databases">
        <title>A degradative enzymes factory behind the ericoid mycorrhizal symbiosis.</title>
        <authorList>
            <consortium name="DOE Joint Genome Institute"/>
            <person name="Martino E."/>
            <person name="Morin E."/>
            <person name="Grelet G."/>
            <person name="Kuo A."/>
            <person name="Kohler A."/>
            <person name="Daghino S."/>
            <person name="Barry K."/>
            <person name="Choi C."/>
            <person name="Cichocki N."/>
            <person name="Clum A."/>
            <person name="Copeland A."/>
            <person name="Hainaut M."/>
            <person name="Haridas S."/>
            <person name="Labutti K."/>
            <person name="Lindquist E."/>
            <person name="Lipzen A."/>
            <person name="Khouja H.-R."/>
            <person name="Murat C."/>
            <person name="Ohm R."/>
            <person name="Olson A."/>
            <person name="Spatafora J."/>
            <person name="Veneault-Fourrey C."/>
            <person name="Henrissat B."/>
            <person name="Grigoriev I."/>
            <person name="Martin F."/>
            <person name="Perotto S."/>
        </authorList>
    </citation>
    <scope>NUCLEOTIDE SEQUENCE [LARGE SCALE GENOMIC DNA]</scope>
    <source>
        <strain evidence="1 2">E</strain>
    </source>
</reference>
<dbReference type="EMBL" id="KZ613788">
    <property type="protein sequence ID" value="PMD60618.1"/>
    <property type="molecule type" value="Genomic_DNA"/>
</dbReference>
<accession>A0A2J6TCD0</accession>